<dbReference type="Proteomes" id="UP000683360">
    <property type="component" value="Unassembled WGS sequence"/>
</dbReference>
<gene>
    <name evidence="3" type="ORF">MEDL_3900</name>
</gene>
<dbReference type="EMBL" id="CAJPWZ010000244">
    <property type="protein sequence ID" value="CAG2188490.1"/>
    <property type="molecule type" value="Genomic_DNA"/>
</dbReference>
<keyword evidence="4" id="KW-1185">Reference proteome</keyword>
<dbReference type="SUPFAM" id="SSF56219">
    <property type="entry name" value="DNase I-like"/>
    <property type="match status" value="1"/>
</dbReference>
<dbReference type="Gene3D" id="6.10.140.1250">
    <property type="match status" value="1"/>
</dbReference>
<comment type="caution">
    <text evidence="3">The sequence shown here is derived from an EMBL/GenBank/DDBJ whole genome shotgun (WGS) entry which is preliminary data.</text>
</comment>
<name>A0A8S3PXQ5_MYTED</name>
<evidence type="ECO:0000313" key="4">
    <source>
        <dbReference type="Proteomes" id="UP000683360"/>
    </source>
</evidence>
<proteinExistence type="predicted"/>
<evidence type="ECO:0000256" key="1">
    <source>
        <dbReference type="SAM" id="MobiDB-lite"/>
    </source>
</evidence>
<evidence type="ECO:0000259" key="2">
    <source>
        <dbReference type="Pfam" id="PF11521"/>
    </source>
</evidence>
<feature type="region of interest" description="Disordered" evidence="1">
    <location>
        <begin position="1"/>
        <end position="61"/>
    </location>
</feature>
<accession>A0A8S3PXQ5</accession>
<dbReference type="InterPro" id="IPR036691">
    <property type="entry name" value="Endo/exonu/phosph_ase_sf"/>
</dbReference>
<feature type="domain" description="Transcription factor TFIIE alpha subunit C-terminal" evidence="2">
    <location>
        <begin position="86"/>
        <end position="162"/>
    </location>
</feature>
<dbReference type="Pfam" id="PF11521">
    <property type="entry name" value="TFIIE-A_C"/>
    <property type="match status" value="1"/>
</dbReference>
<reference evidence="3" key="1">
    <citation type="submission" date="2021-03" db="EMBL/GenBank/DDBJ databases">
        <authorList>
            <person name="Bekaert M."/>
        </authorList>
    </citation>
    <scope>NUCLEOTIDE SEQUENCE</scope>
</reference>
<dbReference type="InterPro" id="IPR021600">
    <property type="entry name" value="TFIIE_asu_C"/>
</dbReference>
<feature type="region of interest" description="Disordered" evidence="1">
    <location>
        <begin position="78"/>
        <end position="98"/>
    </location>
</feature>
<protein>
    <recommendedName>
        <fullName evidence="2">Transcription factor TFIIE alpha subunit C-terminal domain-containing protein</fullName>
    </recommendedName>
</protein>
<evidence type="ECO:0000313" key="3">
    <source>
        <dbReference type="EMBL" id="CAG2188490.1"/>
    </source>
</evidence>
<feature type="compositionally biased region" description="Polar residues" evidence="1">
    <location>
        <begin position="20"/>
        <end position="39"/>
    </location>
</feature>
<organism evidence="3 4">
    <name type="scientific">Mytilus edulis</name>
    <name type="common">Blue mussel</name>
    <dbReference type="NCBI Taxonomy" id="6550"/>
    <lineage>
        <taxon>Eukaryota</taxon>
        <taxon>Metazoa</taxon>
        <taxon>Spiralia</taxon>
        <taxon>Lophotrochozoa</taxon>
        <taxon>Mollusca</taxon>
        <taxon>Bivalvia</taxon>
        <taxon>Autobranchia</taxon>
        <taxon>Pteriomorphia</taxon>
        <taxon>Mytilida</taxon>
        <taxon>Mytiloidea</taxon>
        <taxon>Mytilidae</taxon>
        <taxon>Mytilinae</taxon>
        <taxon>Mytilus</taxon>
    </lineage>
</organism>
<dbReference type="OrthoDB" id="361102at2759"/>
<sequence length="350" mass="40136">MSESTVTITVDEEKKKRSCQGETSLMTESTVDGASNDTNEFGVPKSDIAGPSRADTSRNVTSNEIETLLIIHEKKSGAVPGIPADDSSSSDSEDEKEAYNFCSRPFKTVEEMEDDDDDEGPMVSIGGAKVSIHDVTDDMVAKMTPQEKEEYIRLGQEMYQDINQIDHILVNNKWRRSLRDVRVLRGADVNSDHYLLKATIKLKLRKAPIENQNRKRLDTARLKSPNVKKAFCLELKNRFSVLDNSDDGEDSVQEKWDNIKDIYVKTAEKTVGHKTKKNKDWLTSETWQKNEERKTIKQKSVNAKSKRLQDQLQVTYRAKDKEVKRSARKDKRQYLEDLAKKQKRQPFWES</sequence>
<dbReference type="AlphaFoldDB" id="A0A8S3PXQ5"/>